<dbReference type="EMBL" id="LGAP01000007">
    <property type="protein sequence ID" value="KOF18446.1"/>
    <property type="molecule type" value="Genomic_DNA"/>
</dbReference>
<feature type="domain" description="Plasmid replication protein C N-terminal" evidence="2">
    <location>
        <begin position="13"/>
        <end position="186"/>
    </location>
</feature>
<dbReference type="RefSeq" id="WP_053249403.1">
    <property type="nucleotide sequence ID" value="NZ_LGAP01000007.1"/>
</dbReference>
<evidence type="ECO:0000313" key="5">
    <source>
        <dbReference type="Proteomes" id="UP000037425"/>
    </source>
</evidence>
<dbReference type="NCBIfam" id="NF040974">
    <property type="entry name" value="RepABC_RepC"/>
    <property type="match status" value="1"/>
</dbReference>
<accession>A0A0L8BUP0</accession>
<dbReference type="InterPro" id="IPR005090">
    <property type="entry name" value="RepC_N"/>
</dbReference>
<reference evidence="5" key="1">
    <citation type="submission" date="2015-07" db="EMBL/GenBank/DDBJ databases">
        <title>Whole genome sequence of an Ensifer adhaerens strain isolated from a cave pool in the Wind Cave National Park.</title>
        <authorList>
            <person name="Eng W.W.H."/>
            <person name="Gan H.M."/>
            <person name="Barton H.A."/>
            <person name="Savka M.A."/>
        </authorList>
    </citation>
    <scope>NUCLEOTIDE SEQUENCE [LARGE SCALE GENOMIC DNA]</scope>
    <source>
        <strain evidence="5">SD006</strain>
    </source>
</reference>
<feature type="compositionally biased region" description="Basic and acidic residues" evidence="1">
    <location>
        <begin position="270"/>
        <end position="280"/>
    </location>
</feature>
<evidence type="ECO:0000313" key="4">
    <source>
        <dbReference type="EMBL" id="KOF18446.1"/>
    </source>
</evidence>
<dbReference type="PATRIC" id="fig|106592.7.peg.7007"/>
<dbReference type="InterPro" id="IPR021760">
    <property type="entry name" value="RepC_C"/>
</dbReference>
<feature type="domain" description="Plasmid replication protein C C-terminal" evidence="3">
    <location>
        <begin position="294"/>
        <end position="394"/>
    </location>
</feature>
<proteinExistence type="predicted"/>
<name>A0A0L8BUP0_ENSAD</name>
<dbReference type="OrthoDB" id="7488837at2"/>
<protein>
    <submittedName>
        <fullName evidence="4">Replication initiation protein RepC</fullName>
    </submittedName>
</protein>
<evidence type="ECO:0000259" key="2">
    <source>
        <dbReference type="Pfam" id="PF03428"/>
    </source>
</evidence>
<dbReference type="Pfam" id="PF03428">
    <property type="entry name" value="RP-C"/>
    <property type="match status" value="1"/>
</dbReference>
<gene>
    <name evidence="4" type="ORF">AC244_13815</name>
</gene>
<organism evidence="4 5">
    <name type="scientific">Ensifer adhaerens</name>
    <name type="common">Sinorhizobium morelense</name>
    <dbReference type="NCBI Taxonomy" id="106592"/>
    <lineage>
        <taxon>Bacteria</taxon>
        <taxon>Pseudomonadati</taxon>
        <taxon>Pseudomonadota</taxon>
        <taxon>Alphaproteobacteria</taxon>
        <taxon>Hyphomicrobiales</taxon>
        <taxon>Rhizobiaceae</taxon>
        <taxon>Sinorhizobium/Ensifer group</taxon>
        <taxon>Ensifer</taxon>
    </lineage>
</organism>
<feature type="region of interest" description="Disordered" evidence="1">
    <location>
        <begin position="261"/>
        <end position="290"/>
    </location>
</feature>
<evidence type="ECO:0000256" key="1">
    <source>
        <dbReference type="SAM" id="MobiDB-lite"/>
    </source>
</evidence>
<dbReference type="Proteomes" id="UP000037425">
    <property type="component" value="Unassembled WGS sequence"/>
</dbReference>
<dbReference type="AlphaFoldDB" id="A0A0L8BUP0"/>
<dbReference type="NCBIfam" id="NF010396">
    <property type="entry name" value="PRK13824.1"/>
    <property type="match status" value="1"/>
</dbReference>
<comment type="caution">
    <text evidence="4">The sequence shown here is derived from an EMBL/GenBank/DDBJ whole genome shotgun (WGS) entry which is preliminary data.</text>
</comment>
<sequence length="405" mass="43875">MDRLSVTTPFGRRPMSLALVKGQIRSSGIKAGKTVDKWKVLRDVCGARTLLGVQDRALAVLNALLSFYPQSELAEGKDLIVFPSNAQLTHRANGIGGSTLRRSLATLVNAGLVSRKDSPNGKRYARKDGEGGIEQAYGFDLAPLLARSEELAGMAQEVAAERRRFLIAKERVSLCRRDIRKLITAAIEERAAGDWAHVEDIFVALVARIPRSPSLKDLAAIADELTLLHEEVVNMLDDNELSGNMTGNAVLFEQHIQNTESESFNELEPSSEKEQGEKPGAETGAKPKGLQPFPLEMVLRACPEIKPFGPNGEVSSWRDLMMAAVTVRSMLAVSPSAYEEACEVMGPATAASVVACIYERSGHINSAGGYLRDLTNRARRGEFSIGPMLMALLRGAPTSNLAYAS</sequence>
<evidence type="ECO:0000259" key="3">
    <source>
        <dbReference type="Pfam" id="PF11800"/>
    </source>
</evidence>
<dbReference type="Pfam" id="PF11800">
    <property type="entry name" value="RP-C_C"/>
    <property type="match status" value="1"/>
</dbReference>
<dbReference type="InterPro" id="IPR047611">
    <property type="entry name" value="RepABC_RepC"/>
</dbReference>